<proteinExistence type="inferred from homology"/>
<evidence type="ECO:0000313" key="10">
    <source>
        <dbReference type="Proteomes" id="UP001164459"/>
    </source>
</evidence>
<dbReference type="Proteomes" id="UP001164459">
    <property type="component" value="Chromosome"/>
</dbReference>
<dbReference type="PROSITE" id="PS50928">
    <property type="entry name" value="ABC_TM1"/>
    <property type="match status" value="1"/>
</dbReference>
<accession>A0ABY7HET7</accession>
<feature type="domain" description="ABC transmembrane type-1" evidence="8">
    <location>
        <begin position="536"/>
        <end position="756"/>
    </location>
</feature>
<feature type="transmembrane region" description="Helical" evidence="7">
    <location>
        <begin position="682"/>
        <end position="708"/>
    </location>
</feature>
<comment type="similarity">
    <text evidence="7">Belongs to the binding-protein-dependent transport system permease family.</text>
</comment>
<keyword evidence="4 7" id="KW-0812">Transmembrane</keyword>
<dbReference type="CDD" id="cd06261">
    <property type="entry name" value="TM_PBP2"/>
    <property type="match status" value="1"/>
</dbReference>
<feature type="transmembrane region" description="Helical" evidence="7">
    <location>
        <begin position="475"/>
        <end position="501"/>
    </location>
</feature>
<evidence type="ECO:0000256" key="2">
    <source>
        <dbReference type="ARBA" id="ARBA00022448"/>
    </source>
</evidence>
<feature type="transmembrane region" description="Helical" evidence="7">
    <location>
        <begin position="638"/>
        <end position="661"/>
    </location>
</feature>
<keyword evidence="5 7" id="KW-1133">Transmembrane helix</keyword>
<organism evidence="9 10">
    <name type="scientific">Nannocystis punicea</name>
    <dbReference type="NCBI Taxonomy" id="2995304"/>
    <lineage>
        <taxon>Bacteria</taxon>
        <taxon>Pseudomonadati</taxon>
        <taxon>Myxococcota</taxon>
        <taxon>Polyangia</taxon>
        <taxon>Nannocystales</taxon>
        <taxon>Nannocystaceae</taxon>
        <taxon>Nannocystis</taxon>
    </lineage>
</organism>
<reference evidence="9" key="1">
    <citation type="submission" date="2022-11" db="EMBL/GenBank/DDBJ databases">
        <title>Minimal conservation of predation-associated metabolite biosynthetic gene clusters underscores biosynthetic potential of Myxococcota including descriptions for ten novel species: Archangium lansinium sp. nov., Myxococcus landrumus sp. nov., Nannocystis bai.</title>
        <authorList>
            <person name="Ahearne A."/>
            <person name="Stevens C."/>
            <person name="Dowd S."/>
        </authorList>
    </citation>
    <scope>NUCLEOTIDE SEQUENCE</scope>
    <source>
        <strain evidence="9">Fl3</strain>
    </source>
</reference>
<feature type="transmembrane region" description="Helical" evidence="7">
    <location>
        <begin position="436"/>
        <end position="454"/>
    </location>
</feature>
<keyword evidence="2 7" id="KW-0813">Transport</keyword>
<dbReference type="EMBL" id="CP114040">
    <property type="protein sequence ID" value="WAS97711.1"/>
    <property type="molecule type" value="Genomic_DNA"/>
</dbReference>
<feature type="transmembrane region" description="Helical" evidence="7">
    <location>
        <begin position="735"/>
        <end position="757"/>
    </location>
</feature>
<evidence type="ECO:0000256" key="1">
    <source>
        <dbReference type="ARBA" id="ARBA00004651"/>
    </source>
</evidence>
<evidence type="ECO:0000256" key="6">
    <source>
        <dbReference type="ARBA" id="ARBA00023136"/>
    </source>
</evidence>
<sequence length="767" mass="81229">MLKRAGSARRRASTPALASAAAANLSSRTGPRGHVLCAASARAGARLFGVLLVVFAALAPALARADELRLWHAYRDAEAAALVAIVEDFAARTGHRVELLAVAHESFGSKLAATIPRGQGPHVFIDSHERLGDYRLRALVGDAGPALDPDAVYTAQSLAAVTQDGARWGVPLSAKSVALFVNTRLADHVPSTLEDIAALKLPAGVYPLAYEAQSAYGHMPLLAAFGGRMLEGDGSFGFVGPAAARSLAFARELVDRGAVPRDADGALVSDLFRSGRAAFAISGPWLVGQLAGVEFAWRVVPLPVVGETGLPMRPPLTVEAAMLSPQGAASPAALALARALGGAEAAELRQRLAGTLSVRTDVPVPEDSPVLAGFRAQAELAEPMSADPAMRSTWEPAFRAIRKVLRGQASPEDALAEAAHRFADVRRPPPAPASSTPALLVLGLGLLLVAFHLVRRARDPEARQALRASLPAYRYVAHSVVVVGLLVFVPLIVGAATSLFAGRPGEGYYVGLANFVEILTARGGPLLATGSFWFVLLVTFLWTAVNVVLHLAIGLALGLVLSRPTLRLRALYRVLLILPWAVPSYVTALAWKGMFHQQYGAVTGLVLAVNEWFGTSIEPIAWFSRFATAFAANVATNVWLGFPFMMVVTLGALTAVPADVLEAAEVDGASRWQRLTRVTLPMIRPALAPAVTLGAIWTFNMFNVVFLVSGGDPDGSTDILVSEAYRWAFTREAQYGYAAAYAVLIFLLLLVTTRLPAWLARKPGGAR</sequence>
<dbReference type="PANTHER" id="PTHR30193">
    <property type="entry name" value="ABC TRANSPORTER PERMEASE PROTEIN"/>
    <property type="match status" value="1"/>
</dbReference>
<dbReference type="SUPFAM" id="SSF53850">
    <property type="entry name" value="Periplasmic binding protein-like II"/>
    <property type="match status" value="1"/>
</dbReference>
<dbReference type="InterPro" id="IPR035906">
    <property type="entry name" value="MetI-like_sf"/>
</dbReference>
<evidence type="ECO:0000256" key="5">
    <source>
        <dbReference type="ARBA" id="ARBA00022989"/>
    </source>
</evidence>
<dbReference type="Pfam" id="PF13416">
    <property type="entry name" value="SBP_bac_8"/>
    <property type="match status" value="1"/>
</dbReference>
<evidence type="ECO:0000256" key="4">
    <source>
        <dbReference type="ARBA" id="ARBA00022692"/>
    </source>
</evidence>
<evidence type="ECO:0000259" key="8">
    <source>
        <dbReference type="PROSITE" id="PS50928"/>
    </source>
</evidence>
<dbReference type="PANTHER" id="PTHR30193:SF41">
    <property type="entry name" value="DIACETYLCHITOBIOSE UPTAKE SYSTEM PERMEASE PROTEIN NGCF"/>
    <property type="match status" value="1"/>
</dbReference>
<feature type="transmembrane region" description="Helical" evidence="7">
    <location>
        <begin position="570"/>
        <end position="591"/>
    </location>
</feature>
<dbReference type="RefSeq" id="WP_269040078.1">
    <property type="nucleotide sequence ID" value="NZ_CP114040.1"/>
</dbReference>
<evidence type="ECO:0000256" key="3">
    <source>
        <dbReference type="ARBA" id="ARBA00022475"/>
    </source>
</evidence>
<dbReference type="Pfam" id="PF00528">
    <property type="entry name" value="BPD_transp_1"/>
    <property type="match status" value="1"/>
</dbReference>
<protein>
    <submittedName>
        <fullName evidence="9">Extracellular solute-binding protein</fullName>
    </submittedName>
</protein>
<evidence type="ECO:0000256" key="7">
    <source>
        <dbReference type="RuleBase" id="RU363032"/>
    </source>
</evidence>
<keyword evidence="3" id="KW-1003">Cell membrane</keyword>
<evidence type="ECO:0000313" key="9">
    <source>
        <dbReference type="EMBL" id="WAS97711.1"/>
    </source>
</evidence>
<dbReference type="InterPro" id="IPR006059">
    <property type="entry name" value="SBP"/>
</dbReference>
<name>A0ABY7HET7_9BACT</name>
<keyword evidence="10" id="KW-1185">Reference proteome</keyword>
<dbReference type="Gene3D" id="1.10.3720.10">
    <property type="entry name" value="MetI-like"/>
    <property type="match status" value="1"/>
</dbReference>
<feature type="transmembrane region" description="Helical" evidence="7">
    <location>
        <begin position="532"/>
        <end position="558"/>
    </location>
</feature>
<dbReference type="InterPro" id="IPR000515">
    <property type="entry name" value="MetI-like"/>
</dbReference>
<dbReference type="Gene3D" id="3.40.190.10">
    <property type="entry name" value="Periplasmic binding protein-like II"/>
    <property type="match status" value="2"/>
</dbReference>
<keyword evidence="6 7" id="KW-0472">Membrane</keyword>
<comment type="subcellular location">
    <subcellularLocation>
        <location evidence="1 7">Cell membrane</location>
        <topology evidence="1 7">Multi-pass membrane protein</topology>
    </subcellularLocation>
</comment>
<dbReference type="SUPFAM" id="SSF161098">
    <property type="entry name" value="MetI-like"/>
    <property type="match status" value="1"/>
</dbReference>
<gene>
    <name evidence="9" type="ORF">O0S08_16330</name>
</gene>
<dbReference type="InterPro" id="IPR051393">
    <property type="entry name" value="ABC_transporter_permease"/>
</dbReference>